<feature type="compositionally biased region" description="Polar residues" evidence="1">
    <location>
        <begin position="25"/>
        <end position="34"/>
    </location>
</feature>
<proteinExistence type="predicted"/>
<dbReference type="AlphaFoldDB" id="A0A8B8DTE6"/>
<feature type="compositionally biased region" description="Low complexity" evidence="1">
    <location>
        <begin position="7"/>
        <end position="19"/>
    </location>
</feature>
<dbReference type="Proteomes" id="UP000694844">
    <property type="component" value="Chromosome 4"/>
</dbReference>
<feature type="region of interest" description="Disordered" evidence="1">
    <location>
        <begin position="1"/>
        <end position="34"/>
    </location>
</feature>
<evidence type="ECO:0000256" key="1">
    <source>
        <dbReference type="SAM" id="MobiDB-lite"/>
    </source>
</evidence>
<sequence>MLSARTPSSQGSAKSQSPSYRPMALTSSNLSSNKNGIVSREKSVLTVDSFHRAKSNAQGFTSGIEIQKEMMDRQSKMRKRDQMASQRTRKLHRVAKIQLDGQLKILKKNFLRESKELERETTFIADQVKKMDGKNVISNLPHDLRTPEKQPSKLPVLSRPAYLACSSPSKSDLSLGGGKGECLYCNENRCHFFPCYLPITYHSLGVIQREKSFSVLKNYDTLLSRCSKVRPPSRKSIFENESKEDQMLPTVGARISVQDRERGLQQLVKEMKERNRKLKPRDWATNYGEPLPRRMLLKPVTHVSESLLEINEV</sequence>
<keyword evidence="2" id="KW-1185">Reference proteome</keyword>
<gene>
    <name evidence="3" type="primary">LOC111129211</name>
</gene>
<dbReference type="GeneID" id="111129211"/>
<protein>
    <submittedName>
        <fullName evidence="3">Uncharacterized protein LOC111129211</fullName>
    </submittedName>
</protein>
<accession>A0A8B8DTE6</accession>
<dbReference type="RefSeq" id="XP_022331165.1">
    <property type="nucleotide sequence ID" value="XM_022475457.1"/>
</dbReference>
<name>A0A8B8DTE6_CRAVI</name>
<dbReference type="KEGG" id="cvn:111129211"/>
<evidence type="ECO:0000313" key="3">
    <source>
        <dbReference type="RefSeq" id="XP_022331165.1"/>
    </source>
</evidence>
<evidence type="ECO:0000313" key="2">
    <source>
        <dbReference type="Proteomes" id="UP000694844"/>
    </source>
</evidence>
<dbReference type="OrthoDB" id="6156521at2759"/>
<organism evidence="2 3">
    <name type="scientific">Crassostrea virginica</name>
    <name type="common">Eastern oyster</name>
    <dbReference type="NCBI Taxonomy" id="6565"/>
    <lineage>
        <taxon>Eukaryota</taxon>
        <taxon>Metazoa</taxon>
        <taxon>Spiralia</taxon>
        <taxon>Lophotrochozoa</taxon>
        <taxon>Mollusca</taxon>
        <taxon>Bivalvia</taxon>
        <taxon>Autobranchia</taxon>
        <taxon>Pteriomorphia</taxon>
        <taxon>Ostreida</taxon>
        <taxon>Ostreoidea</taxon>
        <taxon>Ostreidae</taxon>
        <taxon>Crassostrea</taxon>
    </lineage>
</organism>
<reference evidence="3" key="1">
    <citation type="submission" date="2025-08" db="UniProtKB">
        <authorList>
            <consortium name="RefSeq"/>
        </authorList>
    </citation>
    <scope>IDENTIFICATION</scope>
    <source>
        <tissue evidence="3">Whole sample</tissue>
    </source>
</reference>